<dbReference type="AlphaFoldDB" id="A0A9I9EGQ4"/>
<dbReference type="EnsemblPlants" id="MELO3C033246.2.1">
    <property type="protein sequence ID" value="MELO3C033246.2.1"/>
    <property type="gene ID" value="MELO3C033246.2"/>
</dbReference>
<organism evidence="1">
    <name type="scientific">Cucumis melo</name>
    <name type="common">Muskmelon</name>
    <dbReference type="NCBI Taxonomy" id="3656"/>
    <lineage>
        <taxon>Eukaryota</taxon>
        <taxon>Viridiplantae</taxon>
        <taxon>Streptophyta</taxon>
        <taxon>Embryophyta</taxon>
        <taxon>Tracheophyta</taxon>
        <taxon>Spermatophyta</taxon>
        <taxon>Magnoliopsida</taxon>
        <taxon>eudicotyledons</taxon>
        <taxon>Gunneridae</taxon>
        <taxon>Pentapetalae</taxon>
        <taxon>rosids</taxon>
        <taxon>fabids</taxon>
        <taxon>Cucurbitales</taxon>
        <taxon>Cucurbitaceae</taxon>
        <taxon>Benincaseae</taxon>
        <taxon>Cucumis</taxon>
    </lineage>
</organism>
<sequence length="284" mass="31749">SSPSCNIVDSSIEASIGRSLPQLHNVVGRHVSPSSESFLYISSCSANTKSSELYAQAKLSLVPSQIVSLPSELNIPLLSHEPTYSFFLVPLLFRTYSLESLTVAVRKDLLANLKNMLMLMTYVMLMMMTDITVTYNPILLGVTLGSLKTSFSKAFIWVHQRSVSPRCSFGFTKYQMCFYGITRLHVFGSVLAKVEVELEESWRISCGYRISSQTSLINPERDGNQRVCYGCWKKVEILAKCQGMKPRRLEAAKNLLEGQKERKLSSMMDLETPTMKILVAGDGC</sequence>
<evidence type="ECO:0000313" key="1">
    <source>
        <dbReference type="EnsemblPlants" id="MELO3C033246.2.1"/>
    </source>
</evidence>
<accession>A0A9I9EGQ4</accession>
<proteinExistence type="predicted"/>
<protein>
    <submittedName>
        <fullName evidence="1">Uncharacterized protein</fullName>
    </submittedName>
</protein>
<reference evidence="1" key="1">
    <citation type="submission" date="2023-03" db="UniProtKB">
        <authorList>
            <consortium name="EnsemblPlants"/>
        </authorList>
    </citation>
    <scope>IDENTIFICATION</scope>
</reference>
<name>A0A9I9EGQ4_CUCME</name>
<dbReference type="Gramene" id="MELO3C033246.2.1">
    <property type="protein sequence ID" value="MELO3C033246.2.1"/>
    <property type="gene ID" value="MELO3C033246.2"/>
</dbReference>